<keyword evidence="3 12" id="KW-0813">Transport</keyword>
<dbReference type="AlphaFoldDB" id="A0A6I1HWI4"/>
<keyword evidence="20" id="KW-1185">Reference proteome</keyword>
<feature type="chain" id="PRO_5026188644" evidence="16">
    <location>
        <begin position="40"/>
        <end position="686"/>
    </location>
</feature>
<dbReference type="InterPro" id="IPR039426">
    <property type="entry name" value="TonB-dep_rcpt-like"/>
</dbReference>
<keyword evidence="8 13" id="KW-0798">TonB box</keyword>
<evidence type="ECO:0000313" key="19">
    <source>
        <dbReference type="EMBL" id="KAB8063053.1"/>
    </source>
</evidence>
<dbReference type="GO" id="GO:0044718">
    <property type="term" value="P:siderophore transmembrane transport"/>
    <property type="evidence" value="ECO:0007669"/>
    <property type="project" value="TreeGrafter"/>
</dbReference>
<evidence type="ECO:0000256" key="9">
    <source>
        <dbReference type="ARBA" id="ARBA00023136"/>
    </source>
</evidence>
<evidence type="ECO:0000256" key="2">
    <source>
        <dbReference type="ARBA" id="ARBA00009810"/>
    </source>
</evidence>
<dbReference type="InterPro" id="IPR010916">
    <property type="entry name" value="TonB_box_CS"/>
</dbReference>
<evidence type="ECO:0000259" key="18">
    <source>
        <dbReference type="Pfam" id="PF07715"/>
    </source>
</evidence>
<dbReference type="InterPro" id="IPR000531">
    <property type="entry name" value="Beta-barrel_TonB"/>
</dbReference>
<dbReference type="Pfam" id="PF07715">
    <property type="entry name" value="Plug"/>
    <property type="match status" value="1"/>
</dbReference>
<evidence type="ECO:0000256" key="10">
    <source>
        <dbReference type="ARBA" id="ARBA00023170"/>
    </source>
</evidence>
<keyword evidence="5 12" id="KW-0812">Transmembrane</keyword>
<evidence type="ECO:0000256" key="6">
    <source>
        <dbReference type="ARBA" id="ARBA00022729"/>
    </source>
</evidence>
<feature type="short sequence motif" description="TonB box" evidence="13">
    <location>
        <begin position="51"/>
        <end position="57"/>
    </location>
</feature>
<feature type="domain" description="TonB-dependent receptor plug" evidence="18">
    <location>
        <begin position="63"/>
        <end position="175"/>
    </location>
</feature>
<comment type="similarity">
    <text evidence="2 12 14">Belongs to the TonB-dependent receptor family.</text>
</comment>
<dbReference type="GO" id="GO:0015344">
    <property type="term" value="F:siderophore uptake transmembrane transporter activity"/>
    <property type="evidence" value="ECO:0007669"/>
    <property type="project" value="TreeGrafter"/>
</dbReference>
<evidence type="ECO:0000256" key="3">
    <source>
        <dbReference type="ARBA" id="ARBA00022448"/>
    </source>
</evidence>
<evidence type="ECO:0000256" key="7">
    <source>
        <dbReference type="ARBA" id="ARBA00023065"/>
    </source>
</evidence>
<sequence length="686" mass="73885">MTQRSPAFAAPVATPARPRHSAALLLPCLLSLAVSSAWAEGNVAADPTMNTVVVTASGTAIDIKDAPASISVITREEIERQPVYDLNTLLRRIPGVTGGTGPEGEASKIKLRGLPDKYTLILVDGKRVGSSADTAYRPDLGRQDLNWISPDMIERIEVVRGPMSSLYGSDAMGGVINIITRKVPGKWNGSATANYTQPQDSGRGTAHQLGVNLAGPLSDTVGMRLGVGQTRQNPDEKAAGKAGGMGGERNQTVSGQLNWALGKKQNLSLDASYGKQQSTDSTTLDADGYPLFGAWGASKLIRKSVSLGYEGRWDFGKTTVNLYHNDFDNEVVGTVAKSKDSTLDASLEKRVGWGGIEQMLVMGGQWKHQELTNTDTIGTIPTDYLGNPVSGATLSGTTSALFAEDQLFLRENLTATAGLRLDHHSKFGNHYSPRLYLVYHPAPAWTIKGGISQGFRAPSLKENSPAAATQSGGRGCGSLKPLGYITGGCYMAGNADLKPETSTAGEIGVAWEQNGWDVGLTWFHTDFKNKIDYAPLGFYQKQWWTKMTNIQKARTSGLEATATIPLTKNLNWRNNVTYMAEAKNLTTGANLLSTPKLSWYSALGWQVNDQLFGEVSAQYTGKELDAGKLADKAYTIVDTVVSYKVTPQWTVRGGVQNLLKKGPMADGLVDYYVPGRRMFVGLTSRF</sequence>
<dbReference type="Pfam" id="PF00593">
    <property type="entry name" value="TonB_dep_Rec_b-barrel"/>
    <property type="match status" value="1"/>
</dbReference>
<dbReference type="CDD" id="cd01347">
    <property type="entry name" value="ligand_gated_channel"/>
    <property type="match status" value="1"/>
</dbReference>
<evidence type="ECO:0000256" key="15">
    <source>
        <dbReference type="SAM" id="MobiDB-lite"/>
    </source>
</evidence>
<dbReference type="Gene3D" id="2.170.130.10">
    <property type="entry name" value="TonB-dependent receptor, plug domain"/>
    <property type="match status" value="1"/>
</dbReference>
<evidence type="ECO:0000256" key="4">
    <source>
        <dbReference type="ARBA" id="ARBA00022452"/>
    </source>
</evidence>
<dbReference type="InterPro" id="IPR036942">
    <property type="entry name" value="Beta-barrel_TonB_sf"/>
</dbReference>
<dbReference type="Proteomes" id="UP000468717">
    <property type="component" value="Unassembled WGS sequence"/>
</dbReference>
<evidence type="ECO:0000256" key="1">
    <source>
        <dbReference type="ARBA" id="ARBA00004571"/>
    </source>
</evidence>
<dbReference type="InterPro" id="IPR012910">
    <property type="entry name" value="Plug_dom"/>
</dbReference>
<keyword evidence="6 16" id="KW-0732">Signal</keyword>
<comment type="subcellular location">
    <subcellularLocation>
        <location evidence="1 12">Cell outer membrane</location>
        <topology evidence="1 12">Multi-pass membrane protein</topology>
    </subcellularLocation>
</comment>
<reference evidence="19 20" key="1">
    <citation type="submission" date="2019-10" db="EMBL/GenBank/DDBJ databases">
        <title>Three novel species isolated from a subtropical stream in China.</title>
        <authorList>
            <person name="Lu H."/>
        </authorList>
    </citation>
    <scope>NUCLEOTIDE SEQUENCE [LARGE SCALE GENOMIC DNA]</scope>
    <source>
        <strain evidence="19 20">FT13W</strain>
    </source>
</reference>
<dbReference type="Gene3D" id="2.40.170.20">
    <property type="entry name" value="TonB-dependent receptor, beta-barrel domain"/>
    <property type="match status" value="1"/>
</dbReference>
<evidence type="ECO:0000256" key="16">
    <source>
        <dbReference type="SAM" id="SignalP"/>
    </source>
</evidence>
<accession>A0A6I1HWI4</accession>
<dbReference type="PANTHER" id="PTHR30069:SF53">
    <property type="entry name" value="COLICIN I RECEPTOR-RELATED"/>
    <property type="match status" value="1"/>
</dbReference>
<dbReference type="PANTHER" id="PTHR30069">
    <property type="entry name" value="TONB-DEPENDENT OUTER MEMBRANE RECEPTOR"/>
    <property type="match status" value="1"/>
</dbReference>
<dbReference type="EMBL" id="WFLI01000027">
    <property type="protein sequence ID" value="KAB8063053.1"/>
    <property type="molecule type" value="Genomic_DNA"/>
</dbReference>
<evidence type="ECO:0000256" key="13">
    <source>
        <dbReference type="PROSITE-ProRule" id="PRU10143"/>
    </source>
</evidence>
<evidence type="ECO:0000313" key="20">
    <source>
        <dbReference type="Proteomes" id="UP000468717"/>
    </source>
</evidence>
<dbReference type="SUPFAM" id="SSF56935">
    <property type="entry name" value="Porins"/>
    <property type="match status" value="1"/>
</dbReference>
<feature type="domain" description="TonB-dependent receptor-like beta-barrel" evidence="17">
    <location>
        <begin position="215"/>
        <end position="658"/>
    </location>
</feature>
<proteinExistence type="inferred from homology"/>
<keyword evidence="10 19" id="KW-0675">Receptor</keyword>
<dbReference type="PROSITE" id="PS52016">
    <property type="entry name" value="TONB_DEPENDENT_REC_3"/>
    <property type="match status" value="1"/>
</dbReference>
<name>A0A6I1HWI4_9BURK</name>
<organism evidence="19 20">
    <name type="scientific">Janthinobacterium violaceinigrum</name>
    <dbReference type="NCBI Taxonomy" id="2654252"/>
    <lineage>
        <taxon>Bacteria</taxon>
        <taxon>Pseudomonadati</taxon>
        <taxon>Pseudomonadota</taxon>
        <taxon>Betaproteobacteria</taxon>
        <taxon>Burkholderiales</taxon>
        <taxon>Oxalobacteraceae</taxon>
        <taxon>Janthinobacterium</taxon>
    </lineage>
</organism>
<keyword evidence="11 12" id="KW-0998">Cell outer membrane</keyword>
<evidence type="ECO:0000256" key="14">
    <source>
        <dbReference type="RuleBase" id="RU003357"/>
    </source>
</evidence>
<dbReference type="GO" id="GO:0009279">
    <property type="term" value="C:cell outer membrane"/>
    <property type="evidence" value="ECO:0007669"/>
    <property type="project" value="UniProtKB-SubCell"/>
</dbReference>
<comment type="caution">
    <text evidence="19">The sequence shown here is derived from an EMBL/GenBank/DDBJ whole genome shotgun (WGS) entry which is preliminary data.</text>
</comment>
<evidence type="ECO:0000256" key="12">
    <source>
        <dbReference type="PROSITE-ProRule" id="PRU01360"/>
    </source>
</evidence>
<evidence type="ECO:0000256" key="5">
    <source>
        <dbReference type="ARBA" id="ARBA00022692"/>
    </source>
</evidence>
<evidence type="ECO:0000259" key="17">
    <source>
        <dbReference type="Pfam" id="PF00593"/>
    </source>
</evidence>
<gene>
    <name evidence="19" type="ORF">GCN75_20640</name>
</gene>
<keyword evidence="7" id="KW-0406">Ion transport</keyword>
<dbReference type="RefSeq" id="WP_152284072.1">
    <property type="nucleotide sequence ID" value="NZ_WFLI01000027.1"/>
</dbReference>
<feature type="signal peptide" evidence="16">
    <location>
        <begin position="1"/>
        <end position="39"/>
    </location>
</feature>
<evidence type="ECO:0000256" key="11">
    <source>
        <dbReference type="ARBA" id="ARBA00023237"/>
    </source>
</evidence>
<feature type="region of interest" description="Disordered" evidence="15">
    <location>
        <begin position="227"/>
        <end position="248"/>
    </location>
</feature>
<keyword evidence="9 12" id="KW-0472">Membrane</keyword>
<evidence type="ECO:0000256" key="8">
    <source>
        <dbReference type="ARBA" id="ARBA00023077"/>
    </source>
</evidence>
<dbReference type="InterPro" id="IPR037066">
    <property type="entry name" value="Plug_dom_sf"/>
</dbReference>
<keyword evidence="4 12" id="KW-1134">Transmembrane beta strand</keyword>
<dbReference type="PROSITE" id="PS00430">
    <property type="entry name" value="TONB_DEPENDENT_REC_1"/>
    <property type="match status" value="1"/>
</dbReference>
<protein>
    <submittedName>
        <fullName evidence="19">TonB-dependent receptor</fullName>
    </submittedName>
</protein>